<proteinExistence type="predicted"/>
<dbReference type="PANTHER" id="PTHR42852">
    <property type="entry name" value="THIOL:DISULFIDE INTERCHANGE PROTEIN DSBE"/>
    <property type="match status" value="1"/>
</dbReference>
<dbReference type="Gene3D" id="3.40.30.10">
    <property type="entry name" value="Glutaredoxin"/>
    <property type="match status" value="1"/>
</dbReference>
<accession>A0ABP9APQ6</accession>
<protein>
    <recommendedName>
        <fullName evidence="1">Thioredoxin domain-containing protein</fullName>
    </recommendedName>
</protein>
<comment type="caution">
    <text evidence="2">The sequence shown here is derived from an EMBL/GenBank/DDBJ whole genome shotgun (WGS) entry which is preliminary data.</text>
</comment>
<organism evidence="2 3">
    <name type="scientific">Olivibacter ginsenosidimutans</name>
    <dbReference type="NCBI Taxonomy" id="1176537"/>
    <lineage>
        <taxon>Bacteria</taxon>
        <taxon>Pseudomonadati</taxon>
        <taxon>Bacteroidota</taxon>
        <taxon>Sphingobacteriia</taxon>
        <taxon>Sphingobacteriales</taxon>
        <taxon>Sphingobacteriaceae</taxon>
        <taxon>Olivibacter</taxon>
    </lineage>
</organism>
<keyword evidence="3" id="KW-1185">Reference proteome</keyword>
<evidence type="ECO:0000313" key="3">
    <source>
        <dbReference type="Proteomes" id="UP001501411"/>
    </source>
</evidence>
<feature type="domain" description="Thioredoxin" evidence="1">
    <location>
        <begin position="247"/>
        <end position="404"/>
    </location>
</feature>
<dbReference type="InterPro" id="IPR036249">
    <property type="entry name" value="Thioredoxin-like_sf"/>
</dbReference>
<dbReference type="CDD" id="cd02966">
    <property type="entry name" value="TlpA_like_family"/>
    <property type="match status" value="1"/>
</dbReference>
<gene>
    <name evidence="2" type="ORF">GCM10023231_09950</name>
</gene>
<dbReference type="InterPro" id="IPR013766">
    <property type="entry name" value="Thioredoxin_domain"/>
</dbReference>
<evidence type="ECO:0000313" key="2">
    <source>
        <dbReference type="EMBL" id="GAA4784273.1"/>
    </source>
</evidence>
<dbReference type="RefSeq" id="WP_345230619.1">
    <property type="nucleotide sequence ID" value="NZ_BAABIQ010000005.1"/>
</dbReference>
<dbReference type="InterPro" id="IPR050553">
    <property type="entry name" value="Thioredoxin_ResA/DsbE_sf"/>
</dbReference>
<dbReference type="Proteomes" id="UP001501411">
    <property type="component" value="Unassembled WGS sequence"/>
</dbReference>
<dbReference type="InterPro" id="IPR013740">
    <property type="entry name" value="Redoxin"/>
</dbReference>
<dbReference type="Pfam" id="PF08534">
    <property type="entry name" value="Redoxin"/>
    <property type="match status" value="1"/>
</dbReference>
<evidence type="ECO:0000259" key="1">
    <source>
        <dbReference type="PROSITE" id="PS51352"/>
    </source>
</evidence>
<sequence>MNNSIRFYVFGALMIGLASGCTNKAVELHNGIWRGTLTTDSTVDIPFNFEVYDSLGKKQVAFLNGRERLNINDVTETPDSVFISTPLYEGEIRALKSTEGLVGTWIKHLPGKTITMPFSAEANQNYRFVKTADTGQVNVTGRWSVQFYKGMDTTFAVGEFEQSGSQVTGSFLTTTGDYRFLSGVIDRNTFMVSAFSGSNPMLFTADITDQDNLLNGKLYAGPGTVMRWSARRDEDAMLPDAYKIAGLKSGNDRISFRFNDLDGNAVSLDDKRFQDKVVIVQFMGSWCPNCMDETAFLAPFYDQYKTKGVEVIGLAYERYKEPEKAKAAVLHLKDRFQVHYPLLLTGYTNDKGQVEESIPALDNFSAFPTTIIIDKSGAVYKIHTGFNGPATGKHYTDFVQEFKHEIDSLLAQ</sequence>
<dbReference type="PANTHER" id="PTHR42852:SF13">
    <property type="entry name" value="PROTEIN DIPZ"/>
    <property type="match status" value="1"/>
</dbReference>
<dbReference type="EMBL" id="BAABIQ010000005">
    <property type="protein sequence ID" value="GAA4784273.1"/>
    <property type="molecule type" value="Genomic_DNA"/>
</dbReference>
<dbReference type="SUPFAM" id="SSF52833">
    <property type="entry name" value="Thioredoxin-like"/>
    <property type="match status" value="1"/>
</dbReference>
<reference evidence="3" key="1">
    <citation type="journal article" date="2019" name="Int. J. Syst. Evol. Microbiol.">
        <title>The Global Catalogue of Microorganisms (GCM) 10K type strain sequencing project: providing services to taxonomists for standard genome sequencing and annotation.</title>
        <authorList>
            <consortium name="The Broad Institute Genomics Platform"/>
            <consortium name="The Broad Institute Genome Sequencing Center for Infectious Disease"/>
            <person name="Wu L."/>
            <person name="Ma J."/>
        </authorList>
    </citation>
    <scope>NUCLEOTIDE SEQUENCE [LARGE SCALE GENOMIC DNA]</scope>
    <source>
        <strain evidence="3">JCM 18200</strain>
    </source>
</reference>
<dbReference type="PROSITE" id="PS51352">
    <property type="entry name" value="THIOREDOXIN_2"/>
    <property type="match status" value="1"/>
</dbReference>
<dbReference type="PROSITE" id="PS51257">
    <property type="entry name" value="PROKAR_LIPOPROTEIN"/>
    <property type="match status" value="1"/>
</dbReference>
<name>A0ABP9APQ6_9SPHI</name>